<sequence length="123" mass="13697">MLPEAVEICRDDAHLLEPLRETLSYTHCVSVAVGSTRRPVCPAFALLFPSTESADIVLMFLDHNKPPDRAPARHGLLSVLWETDASGRVMELPDDEIVAKTMDTVYATCPKLRGHVEFTHVTR</sequence>
<evidence type="ECO:0000313" key="1">
    <source>
        <dbReference type="EMBL" id="OMC33143.1"/>
    </source>
</evidence>
<evidence type="ECO:0008006" key="3">
    <source>
        <dbReference type="Google" id="ProtNLM"/>
    </source>
</evidence>
<gene>
    <name evidence="1" type="ORF">A5742_14720</name>
</gene>
<comment type="caution">
    <text evidence="1">The sequence shown here is derived from an EMBL/GenBank/DDBJ whole genome shotgun (WGS) entry which is preliminary data.</text>
</comment>
<reference evidence="1 2" key="1">
    <citation type="submission" date="2016-07" db="EMBL/GenBank/DDBJ databases">
        <authorList>
            <person name="Sutton G."/>
            <person name="Brinkac L."/>
            <person name="Sanka R."/>
            <person name="Adams M."/>
            <person name="Lau E."/>
            <person name="Kumar A."/>
            <person name="Macaden R."/>
        </authorList>
    </citation>
    <scope>NUCLEOTIDE SEQUENCE [LARGE SCALE GENOMIC DNA]</scope>
    <source>
        <strain evidence="1 2">GA-0871</strain>
    </source>
</reference>
<dbReference type="SUPFAM" id="SSF54373">
    <property type="entry name" value="FAD-linked reductases, C-terminal domain"/>
    <property type="match status" value="1"/>
</dbReference>
<proteinExistence type="predicted"/>
<dbReference type="Proteomes" id="UP000187001">
    <property type="component" value="Unassembled WGS sequence"/>
</dbReference>
<protein>
    <recommendedName>
        <fullName evidence="3">Pyridoxamine 5'-phosphate oxidase putative domain-containing protein</fullName>
    </recommendedName>
</protein>
<organism evidence="1 2">
    <name type="scientific">Mycolicibacterium fortuitum</name>
    <name type="common">Mycobacterium fortuitum</name>
    <dbReference type="NCBI Taxonomy" id="1766"/>
    <lineage>
        <taxon>Bacteria</taxon>
        <taxon>Bacillati</taxon>
        <taxon>Actinomycetota</taxon>
        <taxon>Actinomycetes</taxon>
        <taxon>Mycobacteriales</taxon>
        <taxon>Mycobacteriaceae</taxon>
        <taxon>Mycolicibacterium</taxon>
    </lineage>
</organism>
<evidence type="ECO:0000313" key="2">
    <source>
        <dbReference type="Proteomes" id="UP000187001"/>
    </source>
</evidence>
<accession>A0ABD6QCE8</accession>
<dbReference type="Gene3D" id="3.90.660.20">
    <property type="entry name" value="Protoporphyrinogen oxidase, mitochondrial, domain 2"/>
    <property type="match status" value="1"/>
</dbReference>
<name>A0ABD6QCE8_MYCFO</name>
<dbReference type="AlphaFoldDB" id="A0ABD6QCE8"/>
<dbReference type="EMBL" id="MBER01000181">
    <property type="protein sequence ID" value="OMC33143.1"/>
    <property type="molecule type" value="Genomic_DNA"/>
</dbReference>